<dbReference type="InterPro" id="IPR024078">
    <property type="entry name" value="LmbE-like_dom_sf"/>
</dbReference>
<evidence type="ECO:0000313" key="2">
    <source>
        <dbReference type="EMBL" id="HJF15809.1"/>
    </source>
</evidence>
<dbReference type="Pfam" id="PF02585">
    <property type="entry name" value="PIG-L"/>
    <property type="match status" value="1"/>
</dbReference>
<dbReference type="Proteomes" id="UP000703315">
    <property type="component" value="Unassembled WGS sequence"/>
</dbReference>
<protein>
    <submittedName>
        <fullName evidence="2">PIG-L family deacetylase</fullName>
    </submittedName>
</protein>
<dbReference type="SUPFAM" id="SSF102588">
    <property type="entry name" value="LmbE-like"/>
    <property type="match status" value="1"/>
</dbReference>
<organism evidence="2 3">
    <name type="scientific">Enteractinococcus helveticum</name>
    <dbReference type="NCBI Taxonomy" id="1837282"/>
    <lineage>
        <taxon>Bacteria</taxon>
        <taxon>Bacillati</taxon>
        <taxon>Actinomycetota</taxon>
        <taxon>Actinomycetes</taxon>
        <taxon>Micrococcales</taxon>
        <taxon>Micrococcaceae</taxon>
    </lineage>
</organism>
<dbReference type="RefSeq" id="WP_303908601.1">
    <property type="nucleotide sequence ID" value="NZ_DYXC01000155.1"/>
</dbReference>
<dbReference type="PANTHER" id="PTHR12993">
    <property type="entry name" value="N-ACETYLGLUCOSAMINYL-PHOSPHATIDYLINOSITOL DE-N-ACETYLASE-RELATED"/>
    <property type="match status" value="1"/>
</dbReference>
<dbReference type="AlphaFoldDB" id="A0A921FQD3"/>
<keyword evidence="1" id="KW-0862">Zinc</keyword>
<reference evidence="2" key="2">
    <citation type="submission" date="2021-09" db="EMBL/GenBank/DDBJ databases">
        <authorList>
            <person name="Gilroy R."/>
        </authorList>
    </citation>
    <scope>NUCLEOTIDE SEQUENCE</scope>
    <source>
        <strain evidence="2">ChiHjej13B12-14962</strain>
    </source>
</reference>
<accession>A0A921FQD3</accession>
<sequence length="243" mass="26043">MAEAPRPPDSGLQPLDDGKFERVLVIVAHPDDAEYGTSAAVAEWTARGINVGYVLATGGEAGMQRPPAEARQLRAAEQRTACDIVGVEYLRILDFPDGLVEYGIALRKALAYEIRAFQPDAIVTGSGELHVAWGLDHPDHRAVGLAAIDASRDAGNRWLFTDQFDDGVQPWQTPTVLLTGATPTHFVEISESSVEKSVASLTAHKAYLADLPDHPKPELFIPPMLAATGESAGVPYAMGLAQH</sequence>
<dbReference type="EMBL" id="DYXC01000155">
    <property type="protein sequence ID" value="HJF15809.1"/>
    <property type="molecule type" value="Genomic_DNA"/>
</dbReference>
<gene>
    <name evidence="2" type="ORF">K8V32_13630</name>
</gene>
<name>A0A921FQD3_9MICC</name>
<reference evidence="2" key="1">
    <citation type="journal article" date="2021" name="PeerJ">
        <title>Extensive microbial diversity within the chicken gut microbiome revealed by metagenomics and culture.</title>
        <authorList>
            <person name="Gilroy R."/>
            <person name="Ravi A."/>
            <person name="Getino M."/>
            <person name="Pursley I."/>
            <person name="Horton D.L."/>
            <person name="Alikhan N.F."/>
            <person name="Baker D."/>
            <person name="Gharbi K."/>
            <person name="Hall N."/>
            <person name="Watson M."/>
            <person name="Adriaenssens E.M."/>
            <person name="Foster-Nyarko E."/>
            <person name="Jarju S."/>
            <person name="Secka A."/>
            <person name="Antonio M."/>
            <person name="Oren A."/>
            <person name="Chaudhuri R.R."/>
            <person name="La Ragione R."/>
            <person name="Hildebrand F."/>
            <person name="Pallen M.J."/>
        </authorList>
    </citation>
    <scope>NUCLEOTIDE SEQUENCE</scope>
    <source>
        <strain evidence="2">ChiHjej13B12-14962</strain>
    </source>
</reference>
<dbReference type="Gene3D" id="3.40.50.10320">
    <property type="entry name" value="LmbE-like"/>
    <property type="match status" value="1"/>
</dbReference>
<comment type="caution">
    <text evidence="2">The sequence shown here is derived from an EMBL/GenBank/DDBJ whole genome shotgun (WGS) entry which is preliminary data.</text>
</comment>
<dbReference type="GO" id="GO:0016811">
    <property type="term" value="F:hydrolase activity, acting on carbon-nitrogen (but not peptide) bonds, in linear amides"/>
    <property type="evidence" value="ECO:0007669"/>
    <property type="project" value="TreeGrafter"/>
</dbReference>
<dbReference type="InterPro" id="IPR003737">
    <property type="entry name" value="GlcNAc_PI_deacetylase-related"/>
</dbReference>
<dbReference type="PANTHER" id="PTHR12993:SF28">
    <property type="entry name" value="LMBE FAMILY PROTEIN"/>
    <property type="match status" value="1"/>
</dbReference>
<evidence type="ECO:0000256" key="1">
    <source>
        <dbReference type="ARBA" id="ARBA00022833"/>
    </source>
</evidence>
<proteinExistence type="predicted"/>
<dbReference type="GO" id="GO:0016137">
    <property type="term" value="P:glycoside metabolic process"/>
    <property type="evidence" value="ECO:0007669"/>
    <property type="project" value="UniProtKB-ARBA"/>
</dbReference>
<evidence type="ECO:0000313" key="3">
    <source>
        <dbReference type="Proteomes" id="UP000703315"/>
    </source>
</evidence>